<protein>
    <submittedName>
        <fullName evidence="1">CS12 fimbria putative adhesin protein</fullName>
    </submittedName>
</protein>
<reference evidence="1" key="1">
    <citation type="submission" date="2000-10" db="EMBL/GenBank/DDBJ databases">
        <title>The organization of the enterotoxigenic Escherichia coli CS12 gene cluster is identical to that of the 987P gene cluster.</title>
        <authorList>
            <person name="Steinsland H."/>
            <person name="Gaastra W."/>
            <person name="Valvatne H."/>
            <person name="Sommerfelt H."/>
        </authorList>
    </citation>
    <scope>NUCLEOTIDE SEQUENCE</scope>
    <source>
        <strain evidence="1">350C1</strain>
    </source>
</reference>
<organism evidence="1">
    <name type="scientific">Escherichia coli</name>
    <dbReference type="NCBI Taxonomy" id="562"/>
    <lineage>
        <taxon>Bacteria</taxon>
        <taxon>Pseudomonadati</taxon>
        <taxon>Pseudomonadota</taxon>
        <taxon>Gammaproteobacteria</taxon>
        <taxon>Enterobacterales</taxon>
        <taxon>Enterobacteriaceae</taxon>
        <taxon>Escherichia</taxon>
    </lineage>
</organism>
<proteinExistence type="predicted"/>
<gene>
    <name evidence="1" type="primary">cswG</name>
</gene>
<name>Q9ALK6_ECOLX</name>
<evidence type="ECO:0000313" key="1">
    <source>
        <dbReference type="EMBL" id="AAK09053.1"/>
    </source>
</evidence>
<accession>Q9ALK6</accession>
<sequence length="416" mass="46162">MNYINEYPMWFSTKLNVKTMLQNFFIFASLFSIQKCAEAVVISRNHTINIDKTIDVTTVTNGWLELGRFTLPKASGDNESHYRCSTGAGSGFCAYSEFRVNGGLQSNPAAYWTGRLRMEPVDVDTENGKKLTFSAYFKGTPIVRWEEHNHQGGRSMYHKYFIGVGSVGTSAGAITQWSSGEKSPSLVCGSIAGCTIGTHTYFDNTMSGSLVLSVKLPADFQKGTYIFSNVPVLHLGHTSRNASGTNKESIDTVVYISGKITVPERCYIETGSNAEIKFNDVNAGMNNGKLEERNFELRTTCKYINLKLKQYVKVSGSNGDSEYEIFSKTSSNDKALALVMNIVRGDNGENYSADCNPSSGRVKFGHEYLLREINGNGLNIYSYNDIIKLSLCKYGVPKDYGEKNIPLTIISRWSDF</sequence>
<dbReference type="AlphaFoldDB" id="Q9ALK6"/>
<dbReference type="EMBL" id="AY009096">
    <property type="protein sequence ID" value="AAK09053.1"/>
    <property type="molecule type" value="Genomic_DNA"/>
</dbReference>